<dbReference type="GO" id="GO:0007032">
    <property type="term" value="P:endosome organization"/>
    <property type="evidence" value="ECO:0007669"/>
    <property type="project" value="InterPro"/>
</dbReference>
<keyword evidence="3" id="KW-1185">Reference proteome</keyword>
<feature type="region of interest" description="Disordered" evidence="1">
    <location>
        <begin position="516"/>
        <end position="556"/>
    </location>
</feature>
<evidence type="ECO:0000256" key="1">
    <source>
        <dbReference type="SAM" id="MobiDB-lite"/>
    </source>
</evidence>
<dbReference type="InterPro" id="IPR044978">
    <property type="entry name" value="GRV2/DNAJC13"/>
</dbReference>
<dbReference type="SUPFAM" id="SSF48371">
    <property type="entry name" value="ARM repeat"/>
    <property type="match status" value="1"/>
</dbReference>
<protein>
    <submittedName>
        <fullName evidence="2">DnaJ-like protein subfamily C member 13</fullName>
    </submittedName>
</protein>
<gene>
    <name evidence="2" type="ORF">OBRU01_07710</name>
</gene>
<feature type="compositionally biased region" description="Low complexity" evidence="1">
    <location>
        <begin position="516"/>
        <end position="545"/>
    </location>
</feature>
<dbReference type="PANTHER" id="PTHR36983:SF2">
    <property type="entry name" value="DNAJ HOMOLOG SUBFAMILY C MEMBER 13"/>
    <property type="match status" value="1"/>
</dbReference>
<sequence length="1283" mass="139463">MEGWRAAPPSWTRARSRPRMEEWRTVGSVPQLKWTLLARGAAVMDESALAATVLDLLITCSRYYPSSMEEWRAVGSVPQLKWTLLARGAAVMDESALAATVLDLLITCSRYYPSCMEGWRAVGSVPQLKWTLLARGAASMDESALAATVPLPKVKRLLSEPACLAHVVQLLLTFDPILVEKRSILGQLLPEAMVCYLENHGADKFAQIFLGERMLIMKVSAHIGEFTPRLRAHIAARYPYLAIPAVCYPQLQHELFCSMFYLRHLCDTVAFPAWPIPEPVRLLKDVLEAWRREVEKKPTSMTARSAYEALGLGEGTHDEAAVRKARNVWSGDGPNTNNIVLILRTQTILFQRYSDVLAPYKYAGYPQLLRTARLEVEAEQLFADRDAPALLPAACELAHATVKCSALNAEELRREGGLEVLHEALSRCVGVLSRQSKPGDVCATVCAHVARCFAVACAFEQCRAVAAEMPALCADIVPLLKNQHLGETACAGAEATRVAARSWRALAPCTRCCRPRCSTTTRSPSPASTATHSSASSAVRAARGADAGRRAHTRRAAHAPDALPCVMALAALYGPHEAQTPDDARICDALHTLLTPYLCGRLAEPDQHEASQTLLKTLTSNWRTPYLVWDNSTRAELRDMLRNSRAAGADDGPLVEPFAFSAHENLLTVGNVYIQIYNEQPEFTIEFVHEQTRLDMSRERVEHITMALNALANVIIKSPGAEIQCIGQFGLIFGLLSARAHPPLQDAALRCVCAGAGSRECVEDIAASAVLGHLLAMLAERPPRANVLEVLAALLPNTALCKEALAKGAVIYLLDLFCNSKLPETREAAAMHESGAASAVHMFDAQHEHPELVWSDAQRRSLAGHIAQLRDRHQTSQLRDANVTFEDRETLERASTGEQAWAPPGEVVVGGVYLKLYLQNPHWNLRSPKKFLQELLSEMLAAINKDATELGELPRLTRLLATCPRLAVPVLAALADTPACVSALSHTDVMSGLKTAVKTCREVVGSACQALAAIFSSSVNTDRLVLQVSHCRGVRSALSHTDVMSGLKTAVKTCREVVGSACQALAAIFSSSVNTDRLVLQVSHCRGVRSALSHTDVMSGLKTAVKTCREVVGSACQALAAIFSSSVNTDRLVLQALESDLIGELLSLLESRLDGQTAAHLVSALKAMQSSPAHGERVRGLLAASRVWEQYAAQRHDLFIASAPQHQLTGQYTLRTDRRSPGKRAEGDAELAGARREGQGAPGSQQGLGAANEMYLCIKNLKSISQKYISGISEIIYQTSINS</sequence>
<proteinExistence type="predicted"/>
<accession>A0A0L7LJE2</accession>
<feature type="region of interest" description="Disordered" evidence="1">
    <location>
        <begin position="1214"/>
        <end position="1246"/>
    </location>
</feature>
<dbReference type="GO" id="GO:0010008">
    <property type="term" value="C:endosome membrane"/>
    <property type="evidence" value="ECO:0007669"/>
    <property type="project" value="TreeGrafter"/>
</dbReference>
<dbReference type="STRING" id="104452.A0A0L7LJE2"/>
<dbReference type="EMBL" id="JTDY01000952">
    <property type="protein sequence ID" value="KOB75311.1"/>
    <property type="molecule type" value="Genomic_DNA"/>
</dbReference>
<dbReference type="GO" id="GO:2000641">
    <property type="term" value="P:regulation of early endosome to late endosome transport"/>
    <property type="evidence" value="ECO:0007669"/>
    <property type="project" value="InterPro"/>
</dbReference>
<evidence type="ECO:0000313" key="3">
    <source>
        <dbReference type="Proteomes" id="UP000037510"/>
    </source>
</evidence>
<reference evidence="2 3" key="1">
    <citation type="journal article" date="2015" name="Genome Biol. Evol.">
        <title>The genome of winter moth (Operophtera brumata) provides a genomic perspective on sexual dimorphism and phenology.</title>
        <authorList>
            <person name="Derks M.F."/>
            <person name="Smit S."/>
            <person name="Salis L."/>
            <person name="Schijlen E."/>
            <person name="Bossers A."/>
            <person name="Mateman C."/>
            <person name="Pijl A.S."/>
            <person name="de Ridder D."/>
            <person name="Groenen M.A."/>
            <person name="Visser M.E."/>
            <person name="Megens H.J."/>
        </authorList>
    </citation>
    <scope>NUCLEOTIDE SEQUENCE [LARGE SCALE GENOMIC DNA]</scope>
    <source>
        <strain evidence="2">WM2013NL</strain>
        <tissue evidence="2">Head and thorax</tissue>
    </source>
</reference>
<name>A0A0L7LJE2_OPEBR</name>
<evidence type="ECO:0000313" key="2">
    <source>
        <dbReference type="EMBL" id="KOB75311.1"/>
    </source>
</evidence>
<dbReference type="InterPro" id="IPR016024">
    <property type="entry name" value="ARM-type_fold"/>
</dbReference>
<dbReference type="PANTHER" id="PTHR36983">
    <property type="entry name" value="DNAJ HOMOLOG SUBFAMILY C MEMBER 13"/>
    <property type="match status" value="1"/>
</dbReference>
<feature type="compositionally biased region" description="Basic and acidic residues" evidence="1">
    <location>
        <begin position="1215"/>
        <end position="1238"/>
    </location>
</feature>
<dbReference type="Proteomes" id="UP000037510">
    <property type="component" value="Unassembled WGS sequence"/>
</dbReference>
<organism evidence="2 3">
    <name type="scientific">Operophtera brumata</name>
    <name type="common">Winter moth</name>
    <name type="synonym">Phalaena brumata</name>
    <dbReference type="NCBI Taxonomy" id="104452"/>
    <lineage>
        <taxon>Eukaryota</taxon>
        <taxon>Metazoa</taxon>
        <taxon>Ecdysozoa</taxon>
        <taxon>Arthropoda</taxon>
        <taxon>Hexapoda</taxon>
        <taxon>Insecta</taxon>
        <taxon>Pterygota</taxon>
        <taxon>Neoptera</taxon>
        <taxon>Endopterygota</taxon>
        <taxon>Lepidoptera</taxon>
        <taxon>Glossata</taxon>
        <taxon>Ditrysia</taxon>
        <taxon>Geometroidea</taxon>
        <taxon>Geometridae</taxon>
        <taxon>Larentiinae</taxon>
        <taxon>Operophtera</taxon>
    </lineage>
</organism>
<comment type="caution">
    <text evidence="2">The sequence shown here is derived from an EMBL/GenBank/DDBJ whole genome shotgun (WGS) entry which is preliminary data.</text>
</comment>
<dbReference type="GO" id="GO:0006898">
    <property type="term" value="P:receptor-mediated endocytosis"/>
    <property type="evidence" value="ECO:0007669"/>
    <property type="project" value="TreeGrafter"/>
</dbReference>